<evidence type="ECO:0000259" key="2">
    <source>
        <dbReference type="Pfam" id="PF20033"/>
    </source>
</evidence>
<accession>A0A4Z0PT95</accession>
<feature type="signal peptide" evidence="1">
    <location>
        <begin position="1"/>
        <end position="26"/>
    </location>
</feature>
<protein>
    <recommendedName>
        <fullName evidence="2">DUF6438 domain-containing protein</fullName>
    </recommendedName>
</protein>
<evidence type="ECO:0000256" key="1">
    <source>
        <dbReference type="SAM" id="SignalP"/>
    </source>
</evidence>
<dbReference type="RefSeq" id="WP_135399319.1">
    <property type="nucleotide sequence ID" value="NZ_SRMB01000009.1"/>
</dbReference>
<feature type="domain" description="DUF6438" evidence="2">
    <location>
        <begin position="194"/>
        <end position="295"/>
    </location>
</feature>
<proteinExistence type="predicted"/>
<dbReference type="OrthoDB" id="7172369at2"/>
<dbReference type="Pfam" id="PF20033">
    <property type="entry name" value="DUF6438"/>
    <property type="match status" value="1"/>
</dbReference>
<evidence type="ECO:0000313" key="4">
    <source>
        <dbReference type="Proteomes" id="UP000298471"/>
    </source>
</evidence>
<dbReference type="Proteomes" id="UP000298471">
    <property type="component" value="Unassembled WGS sequence"/>
</dbReference>
<keyword evidence="4" id="KW-1185">Reference proteome</keyword>
<dbReference type="InterPro" id="IPR045497">
    <property type="entry name" value="DUF6438"/>
</dbReference>
<sequence length="307" mass="35089">MHSLLVSYKRLWFLLLDILATHVGFAQQANAIDALQTDADVMTFWQQHIALHPKQLKLVPFYEGRRQVNDSLGANNWLKTDIDHNGETDLLIFRTEGITQLAFVLSEKKDYRVIRPSLEDPYRHQFVYPVTKTMHRVNSVLLYSQYQTGLDDEQGMALYSKLNCDTLVVRAGQIVNYSSRNLASRIASLTVENNGQCEGDCPTIKVFIDGNKMTSTALKEQYWNQKRYTGTLPKKQILLALDLLNYANFPKLHEEYSARPSDQTTTVTTIIYDNGRRKVIRDYGASGSFTLAAFYTIVYGVDWVLAK</sequence>
<evidence type="ECO:0000313" key="3">
    <source>
        <dbReference type="EMBL" id="TGE20918.1"/>
    </source>
</evidence>
<organism evidence="3 4">
    <name type="scientific">Hymenobacter metallicola</name>
    <dbReference type="NCBI Taxonomy" id="2563114"/>
    <lineage>
        <taxon>Bacteria</taxon>
        <taxon>Pseudomonadati</taxon>
        <taxon>Bacteroidota</taxon>
        <taxon>Cytophagia</taxon>
        <taxon>Cytophagales</taxon>
        <taxon>Hymenobacteraceae</taxon>
        <taxon>Hymenobacter</taxon>
    </lineage>
</organism>
<reference evidence="3 4" key="1">
    <citation type="submission" date="2019-04" db="EMBL/GenBank/DDBJ databases">
        <authorList>
            <person name="Feng G."/>
            <person name="Zhang J."/>
            <person name="Zhu H."/>
        </authorList>
    </citation>
    <scope>NUCLEOTIDE SEQUENCE [LARGE SCALE GENOMIC DNA]</scope>
    <source>
        <strain evidence="3 4">9PBR-1</strain>
    </source>
</reference>
<name>A0A4Z0PT95_9BACT</name>
<keyword evidence="1" id="KW-0732">Signal</keyword>
<feature type="chain" id="PRO_5021414207" description="DUF6438 domain-containing protein" evidence="1">
    <location>
        <begin position="27"/>
        <end position="307"/>
    </location>
</feature>
<dbReference type="EMBL" id="SRMB01000009">
    <property type="protein sequence ID" value="TGE20918.1"/>
    <property type="molecule type" value="Genomic_DNA"/>
</dbReference>
<comment type="caution">
    <text evidence="3">The sequence shown here is derived from an EMBL/GenBank/DDBJ whole genome shotgun (WGS) entry which is preliminary data.</text>
</comment>
<dbReference type="AlphaFoldDB" id="A0A4Z0PT95"/>
<gene>
    <name evidence="3" type="ORF">E5K02_25290</name>
</gene>